<feature type="domain" description="DUF6534" evidence="3">
    <location>
        <begin position="176"/>
        <end position="270"/>
    </location>
</feature>
<feature type="transmembrane region" description="Helical" evidence="2">
    <location>
        <begin position="88"/>
        <end position="116"/>
    </location>
</feature>
<evidence type="ECO:0000313" key="5">
    <source>
        <dbReference type="Proteomes" id="UP000053927"/>
    </source>
</evidence>
<feature type="transmembrane region" description="Helical" evidence="2">
    <location>
        <begin position="128"/>
        <end position="154"/>
    </location>
</feature>
<reference evidence="5" key="1">
    <citation type="journal article" date="2012" name="Science">
        <title>The Paleozoic origin of enzymatic lignin decomposition reconstructed from 31 fungal genomes.</title>
        <authorList>
            <person name="Floudas D."/>
            <person name="Binder M."/>
            <person name="Riley R."/>
            <person name="Barry K."/>
            <person name="Blanchette R.A."/>
            <person name="Henrissat B."/>
            <person name="Martinez A.T."/>
            <person name="Otillar R."/>
            <person name="Spatafora J.W."/>
            <person name="Yadav J.S."/>
            <person name="Aerts A."/>
            <person name="Benoit I."/>
            <person name="Boyd A."/>
            <person name="Carlson A."/>
            <person name="Copeland A."/>
            <person name="Coutinho P.M."/>
            <person name="de Vries R.P."/>
            <person name="Ferreira P."/>
            <person name="Findley K."/>
            <person name="Foster B."/>
            <person name="Gaskell J."/>
            <person name="Glotzer D."/>
            <person name="Gorecki P."/>
            <person name="Heitman J."/>
            <person name="Hesse C."/>
            <person name="Hori C."/>
            <person name="Igarashi K."/>
            <person name="Jurgens J.A."/>
            <person name="Kallen N."/>
            <person name="Kersten P."/>
            <person name="Kohler A."/>
            <person name="Kuees U."/>
            <person name="Kumar T.K.A."/>
            <person name="Kuo A."/>
            <person name="LaButti K."/>
            <person name="Larrondo L.F."/>
            <person name="Lindquist E."/>
            <person name="Ling A."/>
            <person name="Lombard V."/>
            <person name="Lucas S."/>
            <person name="Lundell T."/>
            <person name="Martin R."/>
            <person name="McLaughlin D.J."/>
            <person name="Morgenstern I."/>
            <person name="Morin E."/>
            <person name="Murat C."/>
            <person name="Nagy L.G."/>
            <person name="Nolan M."/>
            <person name="Ohm R.A."/>
            <person name="Patyshakuliyeva A."/>
            <person name="Rokas A."/>
            <person name="Ruiz-Duenas F.J."/>
            <person name="Sabat G."/>
            <person name="Salamov A."/>
            <person name="Samejima M."/>
            <person name="Schmutz J."/>
            <person name="Slot J.C."/>
            <person name="St John F."/>
            <person name="Stenlid J."/>
            <person name="Sun H."/>
            <person name="Sun S."/>
            <person name="Syed K."/>
            <person name="Tsang A."/>
            <person name="Wiebenga A."/>
            <person name="Young D."/>
            <person name="Pisabarro A."/>
            <person name="Eastwood D.C."/>
            <person name="Martin F."/>
            <person name="Cullen D."/>
            <person name="Grigoriev I.V."/>
            <person name="Hibbett D.S."/>
        </authorList>
    </citation>
    <scope>NUCLEOTIDE SEQUENCE [LARGE SCALE GENOMIC DNA]</scope>
    <source>
        <strain evidence="5">FP-91666</strain>
    </source>
</reference>
<dbReference type="InterPro" id="IPR045339">
    <property type="entry name" value="DUF6534"/>
</dbReference>
<dbReference type="Pfam" id="PF20152">
    <property type="entry name" value="DUF6534"/>
    <property type="match status" value="1"/>
</dbReference>
<proteinExistence type="predicted"/>
<feature type="transmembrane region" description="Helical" evidence="2">
    <location>
        <begin position="26"/>
        <end position="44"/>
    </location>
</feature>
<dbReference type="PANTHER" id="PTHR40465:SF1">
    <property type="entry name" value="DUF6534 DOMAIN-CONTAINING PROTEIN"/>
    <property type="match status" value="1"/>
</dbReference>
<sequence>MATNTTCAPVDADIAALLGPPLIGSFVGWGLFGISVMQTYFYYLSFPEDPSLLKTYVYGMFTLELFHTIIISVGTWDSVIQGWGNLEFIIFGGWTYASIPVISGIAGAFAQAFFAWRIYVLGRRSRTWLVVVASIMVLSVTQMSGGIAAGVVLAQRNDQVSEKERLILANLWLAGSAACDILIALSLTFLLWRARQKSREAGVVASRSDVILTRLITMTAETGATTAIIQVVDLILFLAFPDANYHEATAYILSKLYYNSLIASLNSRASIFRPEPSAYSTVSGMVYTQQSSSQNGMRVRRATGQSGVPGPVVHVTTYTEDDRSRMADDGDRKRGVSGSPFSDVDG</sequence>
<evidence type="ECO:0000256" key="1">
    <source>
        <dbReference type="SAM" id="MobiDB-lite"/>
    </source>
</evidence>
<accession>R7RZJ7</accession>
<keyword evidence="2" id="KW-1133">Transmembrane helix</keyword>
<dbReference type="eggNOG" id="ENOG502SRYS">
    <property type="taxonomic scope" value="Eukaryota"/>
</dbReference>
<feature type="transmembrane region" description="Helical" evidence="2">
    <location>
        <begin position="56"/>
        <end position="76"/>
    </location>
</feature>
<feature type="transmembrane region" description="Helical" evidence="2">
    <location>
        <begin position="166"/>
        <end position="192"/>
    </location>
</feature>
<dbReference type="OrthoDB" id="2536347at2759"/>
<dbReference type="OMA" id="YVLWRAN"/>
<name>R7RZJ7_STEHR</name>
<dbReference type="RefSeq" id="XP_007311300.1">
    <property type="nucleotide sequence ID" value="XM_007311238.1"/>
</dbReference>
<evidence type="ECO:0000256" key="2">
    <source>
        <dbReference type="SAM" id="Phobius"/>
    </source>
</evidence>
<dbReference type="AlphaFoldDB" id="R7RZJ7"/>
<feature type="compositionally biased region" description="Basic and acidic residues" evidence="1">
    <location>
        <begin position="320"/>
        <end position="334"/>
    </location>
</feature>
<keyword evidence="2" id="KW-0812">Transmembrane</keyword>
<organism evidence="4 5">
    <name type="scientific">Stereum hirsutum (strain FP-91666)</name>
    <name type="common">White-rot fungus</name>
    <dbReference type="NCBI Taxonomy" id="721885"/>
    <lineage>
        <taxon>Eukaryota</taxon>
        <taxon>Fungi</taxon>
        <taxon>Dikarya</taxon>
        <taxon>Basidiomycota</taxon>
        <taxon>Agaricomycotina</taxon>
        <taxon>Agaricomycetes</taxon>
        <taxon>Russulales</taxon>
        <taxon>Stereaceae</taxon>
        <taxon>Stereum</taxon>
    </lineage>
</organism>
<keyword evidence="5" id="KW-1185">Reference proteome</keyword>
<evidence type="ECO:0000313" key="4">
    <source>
        <dbReference type="EMBL" id="EIM79737.1"/>
    </source>
</evidence>
<protein>
    <recommendedName>
        <fullName evidence="3">DUF6534 domain-containing protein</fullName>
    </recommendedName>
</protein>
<feature type="region of interest" description="Disordered" evidence="1">
    <location>
        <begin position="301"/>
        <end position="346"/>
    </location>
</feature>
<dbReference type="KEGG" id="shs:STEHIDRAFT_126410"/>
<dbReference type="GeneID" id="18797756"/>
<dbReference type="EMBL" id="JH687402">
    <property type="protein sequence ID" value="EIM79737.1"/>
    <property type="molecule type" value="Genomic_DNA"/>
</dbReference>
<dbReference type="PANTHER" id="PTHR40465">
    <property type="entry name" value="CHROMOSOME 1, WHOLE GENOME SHOTGUN SEQUENCE"/>
    <property type="match status" value="1"/>
</dbReference>
<evidence type="ECO:0000259" key="3">
    <source>
        <dbReference type="Pfam" id="PF20152"/>
    </source>
</evidence>
<gene>
    <name evidence="4" type="ORF">STEHIDRAFT_126410</name>
</gene>
<dbReference type="Proteomes" id="UP000053927">
    <property type="component" value="Unassembled WGS sequence"/>
</dbReference>
<keyword evidence="2" id="KW-0472">Membrane</keyword>